<keyword evidence="3 6" id="KW-1133">Transmembrane helix</keyword>
<gene>
    <name evidence="8" type="ORF">ILUMI_07372</name>
</gene>
<name>A0A8K0D3P0_IGNLU</name>
<dbReference type="OrthoDB" id="10028364at2759"/>
<feature type="transmembrane region" description="Helical" evidence="6">
    <location>
        <begin position="43"/>
        <end position="63"/>
    </location>
</feature>
<feature type="domain" description="MARVEL" evidence="7">
    <location>
        <begin position="33"/>
        <end position="157"/>
    </location>
</feature>
<dbReference type="GO" id="GO:0016020">
    <property type="term" value="C:membrane"/>
    <property type="evidence" value="ECO:0007669"/>
    <property type="project" value="UniProtKB-SubCell"/>
</dbReference>
<comment type="caution">
    <text evidence="8">The sequence shown here is derived from an EMBL/GenBank/DDBJ whole genome shotgun (WGS) entry which is preliminary data.</text>
</comment>
<comment type="subcellular location">
    <subcellularLocation>
        <location evidence="1">Membrane</location>
        <topology evidence="1">Multi-pass membrane protein</topology>
    </subcellularLocation>
</comment>
<proteinExistence type="predicted"/>
<evidence type="ECO:0000256" key="4">
    <source>
        <dbReference type="ARBA" id="ARBA00023136"/>
    </source>
</evidence>
<sequence length="181" mass="20096">MPTPENSVQRTTRSTTAASNIKVETNLRYDTSYVRRQGGVLKVLQILLSFVGFMCIQATYLSLSSIGKFFSTVSMLGVWITGILLVCYLYHVVEKYYNLPWIKLELFYCTVIAFCFLVAACMTAEVEDIAFQIAGSFGFFAMVAYGVDAYSKFVAMKSGALAQGGEKEISKETTRITTPTN</sequence>
<evidence type="ECO:0000313" key="8">
    <source>
        <dbReference type="EMBL" id="KAF2898808.1"/>
    </source>
</evidence>
<dbReference type="Proteomes" id="UP000801492">
    <property type="component" value="Unassembled WGS sequence"/>
</dbReference>
<evidence type="ECO:0000259" key="7">
    <source>
        <dbReference type="PROSITE" id="PS51225"/>
    </source>
</evidence>
<keyword evidence="4 5" id="KW-0472">Membrane</keyword>
<feature type="transmembrane region" description="Helical" evidence="6">
    <location>
        <begin position="105"/>
        <end position="123"/>
    </location>
</feature>
<reference evidence="8" key="1">
    <citation type="submission" date="2019-08" db="EMBL/GenBank/DDBJ databases">
        <title>The genome of the North American firefly Photinus pyralis.</title>
        <authorList>
            <consortium name="Photinus pyralis genome working group"/>
            <person name="Fallon T.R."/>
            <person name="Sander Lower S.E."/>
            <person name="Weng J.-K."/>
        </authorList>
    </citation>
    <scope>NUCLEOTIDE SEQUENCE</scope>
    <source>
        <strain evidence="8">TRF0915ILg1</strain>
        <tissue evidence="8">Whole body</tissue>
    </source>
</reference>
<keyword evidence="9" id="KW-1185">Reference proteome</keyword>
<dbReference type="InterPro" id="IPR008253">
    <property type="entry name" value="Marvel"/>
</dbReference>
<evidence type="ECO:0000256" key="3">
    <source>
        <dbReference type="ARBA" id="ARBA00022989"/>
    </source>
</evidence>
<dbReference type="AlphaFoldDB" id="A0A8K0D3P0"/>
<evidence type="ECO:0000256" key="1">
    <source>
        <dbReference type="ARBA" id="ARBA00004141"/>
    </source>
</evidence>
<evidence type="ECO:0000256" key="6">
    <source>
        <dbReference type="SAM" id="Phobius"/>
    </source>
</evidence>
<evidence type="ECO:0000256" key="2">
    <source>
        <dbReference type="ARBA" id="ARBA00022692"/>
    </source>
</evidence>
<feature type="transmembrane region" description="Helical" evidence="6">
    <location>
        <begin position="69"/>
        <end position="93"/>
    </location>
</feature>
<keyword evidence="2 5" id="KW-0812">Transmembrane</keyword>
<evidence type="ECO:0000313" key="9">
    <source>
        <dbReference type="Proteomes" id="UP000801492"/>
    </source>
</evidence>
<accession>A0A8K0D3P0</accession>
<dbReference type="PROSITE" id="PS51225">
    <property type="entry name" value="MARVEL"/>
    <property type="match status" value="1"/>
</dbReference>
<dbReference type="InterPro" id="IPR050578">
    <property type="entry name" value="MARVEL-CKLF_proteins"/>
</dbReference>
<dbReference type="PANTHER" id="PTHR22776:SF49">
    <property type="entry name" value="MARVEL DOMAIN-CONTAINING PROTEIN"/>
    <property type="match status" value="1"/>
</dbReference>
<organism evidence="8 9">
    <name type="scientific">Ignelater luminosus</name>
    <name type="common">Cucubano</name>
    <name type="synonym">Pyrophorus luminosus</name>
    <dbReference type="NCBI Taxonomy" id="2038154"/>
    <lineage>
        <taxon>Eukaryota</taxon>
        <taxon>Metazoa</taxon>
        <taxon>Ecdysozoa</taxon>
        <taxon>Arthropoda</taxon>
        <taxon>Hexapoda</taxon>
        <taxon>Insecta</taxon>
        <taxon>Pterygota</taxon>
        <taxon>Neoptera</taxon>
        <taxon>Endopterygota</taxon>
        <taxon>Coleoptera</taxon>
        <taxon>Polyphaga</taxon>
        <taxon>Elateriformia</taxon>
        <taxon>Elateroidea</taxon>
        <taxon>Elateridae</taxon>
        <taxon>Agrypninae</taxon>
        <taxon>Pyrophorini</taxon>
        <taxon>Ignelater</taxon>
    </lineage>
</organism>
<evidence type="ECO:0000256" key="5">
    <source>
        <dbReference type="PROSITE-ProRule" id="PRU00581"/>
    </source>
</evidence>
<feature type="transmembrane region" description="Helical" evidence="6">
    <location>
        <begin position="129"/>
        <end position="147"/>
    </location>
</feature>
<protein>
    <recommendedName>
        <fullName evidence="7">MARVEL domain-containing protein</fullName>
    </recommendedName>
</protein>
<dbReference type="EMBL" id="VTPC01003246">
    <property type="protein sequence ID" value="KAF2898808.1"/>
    <property type="molecule type" value="Genomic_DNA"/>
</dbReference>
<dbReference type="PANTHER" id="PTHR22776">
    <property type="entry name" value="MARVEL-CONTAINING POTENTIAL LIPID RAFT-ASSOCIATED PROTEIN"/>
    <property type="match status" value="1"/>
</dbReference>